<dbReference type="AlphaFoldDB" id="A0A6J7SAD4"/>
<dbReference type="Gene3D" id="3.40.50.300">
    <property type="entry name" value="P-loop containing nucleotide triphosphate hydrolases"/>
    <property type="match status" value="1"/>
</dbReference>
<reference evidence="2" key="1">
    <citation type="submission" date="2020-05" db="EMBL/GenBank/DDBJ databases">
        <authorList>
            <person name="Chiriac C."/>
            <person name="Salcher M."/>
            <person name="Ghai R."/>
            <person name="Kavagutti S V."/>
        </authorList>
    </citation>
    <scope>NUCLEOTIDE SEQUENCE</scope>
</reference>
<dbReference type="EMBL" id="CAFBOG010000004">
    <property type="protein sequence ID" value="CAB4968474.1"/>
    <property type="molecule type" value="Genomic_DNA"/>
</dbReference>
<dbReference type="InterPro" id="IPR027417">
    <property type="entry name" value="P-loop_NTPase"/>
</dbReference>
<dbReference type="InterPro" id="IPR052736">
    <property type="entry name" value="Stf3_sulfotransferase"/>
</dbReference>
<dbReference type="PANTHER" id="PTHR36451">
    <property type="entry name" value="PAPS-DEPENDENT SULFOTRANSFERASE STF3"/>
    <property type="match status" value="1"/>
</dbReference>
<sequence length="413" mass="46676">MNWTPPPRSAWVDKLVQVGQSLGDDGAAMISLDPEELLVGAQSATGLQDFGDDWFQVPYRWLLESMQNEAQLHLPGRLRARTEIDRILTNRLRLVELWKESPTLLTGTVEKPIFVTGLGRSGTTLLHELLALDDGVRSPQLWELMYSVPPPQAGSYETDPRISRADDEITVMDEMVPAFTSMHENRGFLPTECIFAFAHQFSSDMFTGLYNVPSYMISRSGLDHAPEYSWHRKMLTTLSSAHPGRWVLKAPSHLSSLPLLFQEYPDARVVITHRDPLRVIGSLADLMATLHWMHSDHVDHSGIAELLGFGLGYLMDEVTAVRDSASLPEDQISDVIYQDLIADPIAVITALYSNWDLELTEEYLERVRSYIAARHTDRSNAHAYRFEDTGLNLAENRERLAPYQERFGVISEV</sequence>
<protein>
    <submittedName>
        <fullName evidence="2">Unannotated protein</fullName>
    </submittedName>
</protein>
<dbReference type="EMBL" id="CAFBPW010000201">
    <property type="protein sequence ID" value="CAB5038107.1"/>
    <property type="molecule type" value="Genomic_DNA"/>
</dbReference>
<evidence type="ECO:0000313" key="1">
    <source>
        <dbReference type="EMBL" id="CAB4968474.1"/>
    </source>
</evidence>
<proteinExistence type="predicted"/>
<dbReference type="PANTHER" id="PTHR36451:SF1">
    <property type="entry name" value="OMEGA-HYDROXY-BETA-DIHYDROMENAQUINONE-9 SULFOTRANSFERASE STF3"/>
    <property type="match status" value="1"/>
</dbReference>
<evidence type="ECO:0000313" key="2">
    <source>
        <dbReference type="EMBL" id="CAB5038107.1"/>
    </source>
</evidence>
<dbReference type="Pfam" id="PF13469">
    <property type="entry name" value="Sulfotransfer_3"/>
    <property type="match status" value="1"/>
</dbReference>
<accession>A0A6J7SAD4</accession>
<dbReference type="SUPFAM" id="SSF52540">
    <property type="entry name" value="P-loop containing nucleoside triphosphate hydrolases"/>
    <property type="match status" value="1"/>
</dbReference>
<organism evidence="2">
    <name type="scientific">freshwater metagenome</name>
    <dbReference type="NCBI Taxonomy" id="449393"/>
    <lineage>
        <taxon>unclassified sequences</taxon>
        <taxon>metagenomes</taxon>
        <taxon>ecological metagenomes</taxon>
    </lineage>
</organism>
<name>A0A6J7SAD4_9ZZZZ</name>
<gene>
    <name evidence="1" type="ORF">UFOPK3914_00092</name>
    <name evidence="2" type="ORF">UFOPK4173_01489</name>
</gene>